<dbReference type="Proteomes" id="UP000177395">
    <property type="component" value="Unassembled WGS sequence"/>
</dbReference>
<feature type="transmembrane region" description="Helical" evidence="1">
    <location>
        <begin position="53"/>
        <end position="77"/>
    </location>
</feature>
<proteinExistence type="predicted"/>
<dbReference type="EMBL" id="MFMS01000008">
    <property type="protein sequence ID" value="OGG85463.1"/>
    <property type="molecule type" value="Genomic_DNA"/>
</dbReference>
<dbReference type="PANTHER" id="PTHR37309">
    <property type="entry name" value="SLR0284 PROTEIN"/>
    <property type="match status" value="1"/>
</dbReference>
<protein>
    <recommendedName>
        <fullName evidence="4">Phage holin family protein</fullName>
    </recommendedName>
</protein>
<keyword evidence="1" id="KW-0812">Transmembrane</keyword>
<keyword evidence="1" id="KW-0472">Membrane</keyword>
<dbReference type="InterPro" id="IPR007165">
    <property type="entry name" value="Phage_holin_4_2"/>
</dbReference>
<reference evidence="2 3" key="1">
    <citation type="journal article" date="2016" name="Nat. Commun.">
        <title>Thousands of microbial genomes shed light on interconnected biogeochemical processes in an aquifer system.</title>
        <authorList>
            <person name="Anantharaman K."/>
            <person name="Brown C.T."/>
            <person name="Hug L.A."/>
            <person name="Sharon I."/>
            <person name="Castelle C.J."/>
            <person name="Probst A.J."/>
            <person name="Thomas B.C."/>
            <person name="Singh A."/>
            <person name="Wilkins M.J."/>
            <person name="Karaoz U."/>
            <person name="Brodie E.L."/>
            <person name="Williams K.H."/>
            <person name="Hubbard S.S."/>
            <person name="Banfield J.F."/>
        </authorList>
    </citation>
    <scope>NUCLEOTIDE SEQUENCE [LARGE SCALE GENOMIC DNA]</scope>
</reference>
<organism evidence="2 3">
    <name type="scientific">Candidatus Kaiserbacteria bacterium RIFOXYB1_FULL_46_14</name>
    <dbReference type="NCBI Taxonomy" id="1798531"/>
    <lineage>
        <taxon>Bacteria</taxon>
        <taxon>Candidatus Kaiseribacteriota</taxon>
    </lineage>
</organism>
<evidence type="ECO:0008006" key="4">
    <source>
        <dbReference type="Google" id="ProtNLM"/>
    </source>
</evidence>
<dbReference type="PANTHER" id="PTHR37309:SF1">
    <property type="entry name" value="SLR0284 PROTEIN"/>
    <property type="match status" value="1"/>
</dbReference>
<sequence length="112" mass="11865">MQIIVRVLVVALALLLAAEIIPGVEITGLYTAILAAVVLGIINLIIRPVLFILTLPLTIITFGLFALVLNAVMVLLATLFVDSFNVDGFIPALLCSFFVAIASALSNKILSD</sequence>
<evidence type="ECO:0000313" key="3">
    <source>
        <dbReference type="Proteomes" id="UP000177395"/>
    </source>
</evidence>
<feature type="transmembrane region" description="Helical" evidence="1">
    <location>
        <begin position="28"/>
        <end position="46"/>
    </location>
</feature>
<dbReference type="STRING" id="1798531.A2392_00040"/>
<keyword evidence="1" id="KW-1133">Transmembrane helix</keyword>
<evidence type="ECO:0000313" key="2">
    <source>
        <dbReference type="EMBL" id="OGG85463.1"/>
    </source>
</evidence>
<accession>A0A1F6FHX9</accession>
<evidence type="ECO:0000256" key="1">
    <source>
        <dbReference type="SAM" id="Phobius"/>
    </source>
</evidence>
<dbReference type="AlphaFoldDB" id="A0A1F6FHX9"/>
<name>A0A1F6FHX9_9BACT</name>
<gene>
    <name evidence="2" type="ORF">A2392_00040</name>
</gene>
<feature type="transmembrane region" description="Helical" evidence="1">
    <location>
        <begin position="89"/>
        <end position="110"/>
    </location>
</feature>
<comment type="caution">
    <text evidence="2">The sequence shown here is derived from an EMBL/GenBank/DDBJ whole genome shotgun (WGS) entry which is preliminary data.</text>
</comment>
<dbReference type="Pfam" id="PF04020">
    <property type="entry name" value="Phage_holin_4_2"/>
    <property type="match status" value="1"/>
</dbReference>